<organism evidence="7 8">
    <name type="scientific">Paracoccus acridae</name>
    <dbReference type="NCBI Taxonomy" id="1795310"/>
    <lineage>
        <taxon>Bacteria</taxon>
        <taxon>Pseudomonadati</taxon>
        <taxon>Pseudomonadota</taxon>
        <taxon>Alphaproteobacteria</taxon>
        <taxon>Rhodobacterales</taxon>
        <taxon>Paracoccaceae</taxon>
        <taxon>Paracoccus</taxon>
    </lineage>
</organism>
<dbReference type="Proteomes" id="UP000640509">
    <property type="component" value="Unassembled WGS sequence"/>
</dbReference>
<proteinExistence type="predicted"/>
<feature type="transmembrane region" description="Helical" evidence="6">
    <location>
        <begin position="109"/>
        <end position="133"/>
    </location>
</feature>
<protein>
    <submittedName>
        <fullName evidence="7">Threonine efflux protein</fullName>
    </submittedName>
</protein>
<feature type="transmembrane region" description="Helical" evidence="6">
    <location>
        <begin position="6"/>
        <end position="29"/>
    </location>
</feature>
<keyword evidence="5 6" id="KW-0472">Membrane</keyword>
<evidence type="ECO:0000313" key="8">
    <source>
        <dbReference type="Proteomes" id="UP000640509"/>
    </source>
</evidence>
<evidence type="ECO:0000256" key="6">
    <source>
        <dbReference type="SAM" id="Phobius"/>
    </source>
</evidence>
<evidence type="ECO:0000256" key="4">
    <source>
        <dbReference type="ARBA" id="ARBA00022989"/>
    </source>
</evidence>
<keyword evidence="3 6" id="KW-0812">Transmembrane</keyword>
<reference evidence="8" key="1">
    <citation type="journal article" date="2019" name="Int. J. Syst. Evol. Microbiol.">
        <title>The Global Catalogue of Microorganisms (GCM) 10K type strain sequencing project: providing services to taxonomists for standard genome sequencing and annotation.</title>
        <authorList>
            <consortium name="The Broad Institute Genomics Platform"/>
            <consortium name="The Broad Institute Genome Sequencing Center for Infectious Disease"/>
            <person name="Wu L."/>
            <person name="Ma J."/>
        </authorList>
    </citation>
    <scope>NUCLEOTIDE SEQUENCE [LARGE SCALE GENOMIC DNA]</scope>
    <source>
        <strain evidence="8">CGMCC 1.15419</strain>
    </source>
</reference>
<feature type="transmembrane region" description="Helical" evidence="6">
    <location>
        <begin position="71"/>
        <end position="89"/>
    </location>
</feature>
<dbReference type="PANTHER" id="PTHR30086">
    <property type="entry name" value="ARGININE EXPORTER PROTEIN ARGO"/>
    <property type="match status" value="1"/>
</dbReference>
<evidence type="ECO:0000256" key="2">
    <source>
        <dbReference type="ARBA" id="ARBA00022475"/>
    </source>
</evidence>
<feature type="transmembrane region" description="Helical" evidence="6">
    <location>
        <begin position="41"/>
        <end position="65"/>
    </location>
</feature>
<feature type="transmembrane region" description="Helical" evidence="6">
    <location>
        <begin position="145"/>
        <end position="166"/>
    </location>
</feature>
<comment type="caution">
    <text evidence="7">The sequence shown here is derived from an EMBL/GenBank/DDBJ whole genome shotgun (WGS) entry which is preliminary data.</text>
</comment>
<dbReference type="InterPro" id="IPR001123">
    <property type="entry name" value="LeuE-type"/>
</dbReference>
<sequence>MDPFANIFTIVGLHLAVAMTPGPNTLAICSVASTGSQRDGLSVAVGVVVATGLLAGIAILGAGAVIARNHYLFLGLRVVGALYLIWIGLRILTAPAIPKASVIKGQPFLVGLLTALTNPFAIAFWFGTFLAAVPASAPDHFYARIFGLIILQSLIWYSSLAILFSTAMRGRTLGTARLMRYVTAGALILIGTSAIVPG</sequence>
<dbReference type="EMBL" id="BMIV01000006">
    <property type="protein sequence ID" value="GGF68125.1"/>
    <property type="molecule type" value="Genomic_DNA"/>
</dbReference>
<feature type="transmembrane region" description="Helical" evidence="6">
    <location>
        <begin position="178"/>
        <end position="196"/>
    </location>
</feature>
<comment type="subcellular location">
    <subcellularLocation>
        <location evidence="1">Cell membrane</location>
        <topology evidence="1">Multi-pass membrane protein</topology>
    </subcellularLocation>
</comment>
<gene>
    <name evidence="7" type="ORF">GCM10011402_20690</name>
</gene>
<keyword evidence="2" id="KW-1003">Cell membrane</keyword>
<evidence type="ECO:0000256" key="3">
    <source>
        <dbReference type="ARBA" id="ARBA00022692"/>
    </source>
</evidence>
<evidence type="ECO:0000256" key="1">
    <source>
        <dbReference type="ARBA" id="ARBA00004651"/>
    </source>
</evidence>
<dbReference type="PANTHER" id="PTHR30086:SF20">
    <property type="entry name" value="ARGININE EXPORTER PROTEIN ARGO-RELATED"/>
    <property type="match status" value="1"/>
</dbReference>
<evidence type="ECO:0000313" key="7">
    <source>
        <dbReference type="EMBL" id="GGF68125.1"/>
    </source>
</evidence>
<evidence type="ECO:0000256" key="5">
    <source>
        <dbReference type="ARBA" id="ARBA00023136"/>
    </source>
</evidence>
<dbReference type="Pfam" id="PF01810">
    <property type="entry name" value="LysE"/>
    <property type="match status" value="1"/>
</dbReference>
<keyword evidence="4 6" id="KW-1133">Transmembrane helix</keyword>
<accession>A0ABQ1VHQ0</accession>
<keyword evidence="8" id="KW-1185">Reference proteome</keyword>
<name>A0ABQ1VHQ0_9RHOB</name>